<evidence type="ECO:0000256" key="2">
    <source>
        <dbReference type="ARBA" id="ARBA00022448"/>
    </source>
</evidence>
<gene>
    <name evidence="7" type="ORF">Malapachy_3957</name>
</gene>
<dbReference type="VEuPathDB" id="FungiDB:Malapachy_3957"/>
<evidence type="ECO:0000313" key="7">
    <source>
        <dbReference type="EMBL" id="KOS14241.1"/>
    </source>
</evidence>
<dbReference type="Proteomes" id="UP000037751">
    <property type="component" value="Unassembled WGS sequence"/>
</dbReference>
<feature type="transmembrane region" description="Helical" evidence="6">
    <location>
        <begin position="393"/>
        <end position="417"/>
    </location>
</feature>
<feature type="transmembrane region" description="Helical" evidence="6">
    <location>
        <begin position="111"/>
        <end position="131"/>
    </location>
</feature>
<dbReference type="GeneID" id="28730290"/>
<dbReference type="InterPro" id="IPR011701">
    <property type="entry name" value="MFS"/>
</dbReference>
<dbReference type="GO" id="GO:0016020">
    <property type="term" value="C:membrane"/>
    <property type="evidence" value="ECO:0007669"/>
    <property type="project" value="UniProtKB-SubCell"/>
</dbReference>
<feature type="transmembrane region" description="Helical" evidence="6">
    <location>
        <begin position="21"/>
        <end position="43"/>
    </location>
</feature>
<feature type="transmembrane region" description="Helical" evidence="6">
    <location>
        <begin position="80"/>
        <end position="99"/>
    </location>
</feature>
<evidence type="ECO:0000256" key="6">
    <source>
        <dbReference type="SAM" id="Phobius"/>
    </source>
</evidence>
<proteinExistence type="predicted"/>
<dbReference type="OrthoDB" id="9971669at2759"/>
<dbReference type="InterPro" id="IPR036259">
    <property type="entry name" value="MFS_trans_sf"/>
</dbReference>
<reference evidence="7 8" key="1">
    <citation type="submission" date="2015-07" db="EMBL/GenBank/DDBJ databases">
        <title>Draft Genome Sequence of Malassezia furfur CBS1878 and Malassezia pachydermatis CBS1879.</title>
        <authorList>
            <person name="Triana S."/>
            <person name="Ohm R."/>
            <person name="Gonzalez A."/>
            <person name="DeCock H."/>
            <person name="Restrepo S."/>
            <person name="Celis A."/>
        </authorList>
    </citation>
    <scope>NUCLEOTIDE SEQUENCE [LARGE SCALE GENOMIC DNA]</scope>
    <source>
        <strain evidence="7 8">CBS 1879</strain>
    </source>
</reference>
<name>A0A0M8MV66_9BASI</name>
<evidence type="ECO:0000256" key="4">
    <source>
        <dbReference type="ARBA" id="ARBA00022989"/>
    </source>
</evidence>
<feature type="transmembrane region" description="Helical" evidence="6">
    <location>
        <begin position="331"/>
        <end position="350"/>
    </location>
</feature>
<evidence type="ECO:0000256" key="1">
    <source>
        <dbReference type="ARBA" id="ARBA00004141"/>
    </source>
</evidence>
<keyword evidence="8" id="KW-1185">Reference proteome</keyword>
<dbReference type="STRING" id="77020.A0A0M8MV66"/>
<dbReference type="EMBL" id="LGAV01000004">
    <property type="protein sequence ID" value="KOS14241.1"/>
    <property type="molecule type" value="Genomic_DNA"/>
</dbReference>
<feature type="transmembrane region" description="Helical" evidence="6">
    <location>
        <begin position="273"/>
        <end position="294"/>
    </location>
</feature>
<dbReference type="PANTHER" id="PTHR43791:SF85">
    <property type="entry name" value="TRANSPORTER, PUTATIVE (AFU_ORTHOLOGUE AFUA_6G00710)-RELATED"/>
    <property type="match status" value="1"/>
</dbReference>
<feature type="transmembrane region" description="Helical" evidence="6">
    <location>
        <begin position="301"/>
        <end position="319"/>
    </location>
</feature>
<dbReference type="FunFam" id="1.20.1250.20:FF:000013">
    <property type="entry name" value="MFS general substrate transporter"/>
    <property type="match status" value="1"/>
</dbReference>
<accession>A0A0M8MV66</accession>
<evidence type="ECO:0000256" key="5">
    <source>
        <dbReference type="ARBA" id="ARBA00023136"/>
    </source>
</evidence>
<comment type="subcellular location">
    <subcellularLocation>
        <location evidence="1">Membrane</location>
        <topology evidence="1">Multi-pass membrane protein</topology>
    </subcellularLocation>
</comment>
<dbReference type="RefSeq" id="XP_017991873.1">
    <property type="nucleotide sequence ID" value="XM_018138414.1"/>
</dbReference>
<dbReference type="Pfam" id="PF07690">
    <property type="entry name" value="MFS_1"/>
    <property type="match status" value="1"/>
</dbReference>
<feature type="transmembrane region" description="Helical" evidence="6">
    <location>
        <begin position="50"/>
        <end position="68"/>
    </location>
</feature>
<evidence type="ECO:0000256" key="3">
    <source>
        <dbReference type="ARBA" id="ARBA00022692"/>
    </source>
</evidence>
<dbReference type="AlphaFoldDB" id="A0A0M8MV66"/>
<organism evidence="7 8">
    <name type="scientific">Malassezia pachydermatis</name>
    <dbReference type="NCBI Taxonomy" id="77020"/>
    <lineage>
        <taxon>Eukaryota</taxon>
        <taxon>Fungi</taxon>
        <taxon>Dikarya</taxon>
        <taxon>Basidiomycota</taxon>
        <taxon>Ustilaginomycotina</taxon>
        <taxon>Malasseziomycetes</taxon>
        <taxon>Malasseziales</taxon>
        <taxon>Malasseziaceae</taxon>
        <taxon>Malassezia</taxon>
    </lineage>
</organism>
<protein>
    <submittedName>
        <fullName evidence="7">Mfs general substrate transporter</fullName>
    </submittedName>
</protein>
<keyword evidence="3 6" id="KW-0812">Transmembrane</keyword>
<keyword evidence="4 6" id="KW-1133">Transmembrane helix</keyword>
<feature type="transmembrane region" description="Helical" evidence="6">
    <location>
        <begin position="234"/>
        <end position="253"/>
    </location>
</feature>
<feature type="transmembrane region" description="Helical" evidence="6">
    <location>
        <begin position="143"/>
        <end position="165"/>
    </location>
</feature>
<dbReference type="Gene3D" id="1.20.1250.20">
    <property type="entry name" value="MFS general substrate transporter like domains"/>
    <property type="match status" value="2"/>
</dbReference>
<dbReference type="SUPFAM" id="SSF103473">
    <property type="entry name" value="MFS general substrate transporter"/>
    <property type="match status" value="1"/>
</dbReference>
<feature type="transmembrane region" description="Helical" evidence="6">
    <location>
        <begin position="362"/>
        <end position="381"/>
    </location>
</feature>
<dbReference type="PANTHER" id="PTHR43791">
    <property type="entry name" value="PERMEASE-RELATED"/>
    <property type="match status" value="1"/>
</dbReference>
<keyword evidence="2" id="KW-0813">Transport</keyword>
<sequence length="460" mass="51909">MQYADPGEGIASTLKLNSHDYAVALTVLYPTYIAFEIPSNLLIKRVGAGIWIPGLVTMWGIVATLQGLVQSKYGLYINRIFLGLTEAGVLPGIAVYLTFFYKPRELQFRQAIFFTGASLSGAFSGLLATAIRKMDGMQGQEGWRWVFYLEGIFTVLAGVCCFFLLPSTIEKCWVLNPTEKRLMTERLNITRHIFRERPELKDKVETTYSEYYHSKEFDYSELWRQEIKRTFLDPAIWLICVSGFCIALVVYSIAYFAPTVVQEINTYSPVRSMLMSCPPFAVAFVYSVAIAVVSDLFQLRILTALPGQALSLIGYVVMYACKDPMTRYGGLIMATAGAYSVPPALFSWIANNSSGHYKRATGLATLIIFTNSGGLLSSWLFPAEEAKTRYKRGTLVILSLQALGVLVAILIEAYYLYERRMRAIGKRDHRVLKRRGQHNWTDDEIRAYLGDSHPEYQLEL</sequence>
<dbReference type="GO" id="GO:0022857">
    <property type="term" value="F:transmembrane transporter activity"/>
    <property type="evidence" value="ECO:0007669"/>
    <property type="project" value="InterPro"/>
</dbReference>
<comment type="caution">
    <text evidence="7">The sequence shown here is derived from an EMBL/GenBank/DDBJ whole genome shotgun (WGS) entry which is preliminary data.</text>
</comment>
<keyword evidence="5 6" id="KW-0472">Membrane</keyword>
<evidence type="ECO:0000313" key="8">
    <source>
        <dbReference type="Proteomes" id="UP000037751"/>
    </source>
</evidence>